<gene>
    <name evidence="12 16" type="primary">lexA</name>
    <name evidence="16" type="ORF">J3U88_14100</name>
</gene>
<dbReference type="GO" id="GO:0045892">
    <property type="term" value="P:negative regulation of DNA-templated transcription"/>
    <property type="evidence" value="ECO:0007669"/>
    <property type="project" value="UniProtKB-UniRule"/>
</dbReference>
<dbReference type="InterPro" id="IPR000835">
    <property type="entry name" value="HTH_MarR-typ"/>
</dbReference>
<comment type="catalytic activity">
    <reaction evidence="12">
        <text>Hydrolysis of Ala-|-Gly bond in repressor LexA.</text>
        <dbReference type="EC" id="3.4.21.88"/>
    </reaction>
</comment>
<reference evidence="16" key="1">
    <citation type="submission" date="2021-03" db="EMBL/GenBank/DDBJ databases">
        <authorList>
            <person name="Wang G."/>
        </authorList>
    </citation>
    <scope>NUCLEOTIDE SEQUENCE</scope>
    <source>
        <strain evidence="16">KCTC 12899</strain>
    </source>
</reference>
<evidence type="ECO:0000313" key="16">
    <source>
        <dbReference type="EMBL" id="MBO1319604.1"/>
    </source>
</evidence>
<evidence type="ECO:0000256" key="11">
    <source>
        <dbReference type="ARBA" id="ARBA00023236"/>
    </source>
</evidence>
<dbReference type="GO" id="GO:0004252">
    <property type="term" value="F:serine-type endopeptidase activity"/>
    <property type="evidence" value="ECO:0007669"/>
    <property type="project" value="UniProtKB-UniRule"/>
</dbReference>
<evidence type="ECO:0000259" key="14">
    <source>
        <dbReference type="Pfam" id="PF00717"/>
    </source>
</evidence>
<dbReference type="HAMAP" id="MF_00015">
    <property type="entry name" value="LexA"/>
    <property type="match status" value="1"/>
</dbReference>
<evidence type="ECO:0000256" key="6">
    <source>
        <dbReference type="ARBA" id="ARBA00022813"/>
    </source>
</evidence>
<name>A0A8J7U4A4_9BACT</name>
<dbReference type="AlphaFoldDB" id="A0A8J7U4A4"/>
<sequence length="209" mass="23300">MRLSERQKTIYEALKQILEKGEPVPTVQELGKMFGMSQQAMSKNLKVLERADLIVRDPGKRRSIELVEPPPQAVRVPLFGRIAAGQPLEAIETEQYIEVPAGQVPAERAYALEVQGDSMIEDGILDNDIVIIRRDTTAYNGQTVVAVINGEATLKRYYHEGDRIRLQPANATLQPLYANPGDSFEIRGVVHSLYRRYEEGNTAGPGVKD</sequence>
<dbReference type="PANTHER" id="PTHR33516">
    <property type="entry name" value="LEXA REPRESSOR"/>
    <property type="match status" value="1"/>
</dbReference>
<keyword evidence="11 12" id="KW-0742">SOS response</keyword>
<evidence type="ECO:0000259" key="15">
    <source>
        <dbReference type="Pfam" id="PF12802"/>
    </source>
</evidence>
<accession>A0A8J7U4A4</accession>
<keyword evidence="6 12" id="KW-0068">Autocatalytic cleavage</keyword>
<dbReference type="GO" id="GO:0006260">
    <property type="term" value="P:DNA replication"/>
    <property type="evidence" value="ECO:0007669"/>
    <property type="project" value="UniProtKB-UniRule"/>
</dbReference>
<keyword evidence="10 12" id="KW-0234">DNA repair</keyword>
<dbReference type="InterPro" id="IPR039418">
    <property type="entry name" value="LexA-like"/>
</dbReference>
<dbReference type="Gene3D" id="1.10.10.10">
    <property type="entry name" value="Winged helix-like DNA-binding domain superfamily/Winged helix DNA-binding domain"/>
    <property type="match status" value="1"/>
</dbReference>
<dbReference type="InterPro" id="IPR036388">
    <property type="entry name" value="WH-like_DNA-bd_sf"/>
</dbReference>
<comment type="caution">
    <text evidence="12">Lacks conserved residue(s) required for the propagation of feature annotation.</text>
</comment>
<dbReference type="PANTHER" id="PTHR33516:SF2">
    <property type="entry name" value="LEXA REPRESSOR-RELATED"/>
    <property type="match status" value="1"/>
</dbReference>
<dbReference type="InterPro" id="IPR050077">
    <property type="entry name" value="LexA_repressor"/>
</dbReference>
<dbReference type="GO" id="GO:0006281">
    <property type="term" value="P:DNA repair"/>
    <property type="evidence" value="ECO:0007669"/>
    <property type="project" value="UniProtKB-UniRule"/>
</dbReference>
<evidence type="ECO:0000256" key="7">
    <source>
        <dbReference type="ARBA" id="ARBA00023015"/>
    </source>
</evidence>
<dbReference type="PRINTS" id="PR00726">
    <property type="entry name" value="LEXASERPTASE"/>
</dbReference>
<feature type="domain" description="Peptidase S24/S26A/S26B/S26C" evidence="14">
    <location>
        <begin position="77"/>
        <end position="190"/>
    </location>
</feature>
<evidence type="ECO:0000256" key="9">
    <source>
        <dbReference type="ARBA" id="ARBA00023163"/>
    </source>
</evidence>
<protein>
    <recommendedName>
        <fullName evidence="12">LexA repressor</fullName>
        <ecNumber evidence="12">3.4.21.88</ecNumber>
    </recommendedName>
</protein>
<keyword evidence="2 12" id="KW-0678">Repressor</keyword>
<evidence type="ECO:0000256" key="5">
    <source>
        <dbReference type="ARBA" id="ARBA00022801"/>
    </source>
</evidence>
<dbReference type="Proteomes" id="UP000664417">
    <property type="component" value="Unassembled WGS sequence"/>
</dbReference>
<dbReference type="GO" id="GO:0003700">
    <property type="term" value="F:DNA-binding transcription factor activity"/>
    <property type="evidence" value="ECO:0007669"/>
    <property type="project" value="InterPro"/>
</dbReference>
<evidence type="ECO:0000256" key="3">
    <source>
        <dbReference type="ARBA" id="ARBA00022705"/>
    </source>
</evidence>
<dbReference type="Pfam" id="PF00717">
    <property type="entry name" value="Peptidase_S24"/>
    <property type="match status" value="1"/>
</dbReference>
<feature type="active site" description="For autocatalytic cleavage activity" evidence="12">
    <location>
        <position position="155"/>
    </location>
</feature>
<comment type="function">
    <text evidence="12">Represses a number of genes involved in the response to DNA damage (SOS response), including recA and lexA. In the presence of single-stranded DNA, RecA interacts with LexA causing an autocatalytic cleavage which disrupts the DNA-binding part of LexA, leading to derepression of the SOS regulon and eventually DNA repair.</text>
</comment>
<dbReference type="NCBIfam" id="TIGR00498">
    <property type="entry name" value="lexA"/>
    <property type="match status" value="1"/>
</dbReference>
<evidence type="ECO:0000256" key="13">
    <source>
        <dbReference type="RuleBase" id="RU003991"/>
    </source>
</evidence>
<dbReference type="InterPro" id="IPR006197">
    <property type="entry name" value="Peptidase_S24_LexA"/>
</dbReference>
<evidence type="ECO:0000256" key="2">
    <source>
        <dbReference type="ARBA" id="ARBA00022491"/>
    </source>
</evidence>
<dbReference type="InterPro" id="IPR015927">
    <property type="entry name" value="Peptidase_S24_S26A/B/C"/>
</dbReference>
<dbReference type="InterPro" id="IPR036286">
    <property type="entry name" value="LexA/Signal_pep-like_sf"/>
</dbReference>
<keyword evidence="4 12" id="KW-0227">DNA damage</keyword>
<keyword evidence="9 12" id="KW-0804">Transcription</keyword>
<dbReference type="GO" id="GO:0003677">
    <property type="term" value="F:DNA binding"/>
    <property type="evidence" value="ECO:0007669"/>
    <property type="project" value="UniProtKB-UniRule"/>
</dbReference>
<dbReference type="GO" id="GO:0009432">
    <property type="term" value="P:SOS response"/>
    <property type="evidence" value="ECO:0007669"/>
    <property type="project" value="UniProtKB-UniRule"/>
</dbReference>
<comment type="caution">
    <text evidence="16">The sequence shown here is derived from an EMBL/GenBank/DDBJ whole genome shotgun (WGS) entry which is preliminary data.</text>
</comment>
<evidence type="ECO:0000313" key="17">
    <source>
        <dbReference type="Proteomes" id="UP000664417"/>
    </source>
</evidence>
<keyword evidence="7 12" id="KW-0805">Transcription regulation</keyword>
<keyword evidence="17" id="KW-1185">Reference proteome</keyword>
<dbReference type="InterPro" id="IPR006200">
    <property type="entry name" value="LexA"/>
</dbReference>
<dbReference type="EC" id="3.4.21.88" evidence="12"/>
<dbReference type="CDD" id="cd06529">
    <property type="entry name" value="S24_LexA-like"/>
    <property type="match status" value="1"/>
</dbReference>
<comment type="similarity">
    <text evidence="1 12 13">Belongs to the peptidase S24 family.</text>
</comment>
<keyword evidence="5 12" id="KW-0378">Hydrolase</keyword>
<dbReference type="CDD" id="cd00090">
    <property type="entry name" value="HTH_ARSR"/>
    <property type="match status" value="1"/>
</dbReference>
<dbReference type="Gene3D" id="2.10.109.10">
    <property type="entry name" value="Umud Fragment, subunit A"/>
    <property type="match status" value="1"/>
</dbReference>
<dbReference type="Pfam" id="PF12802">
    <property type="entry name" value="MarR_2"/>
    <property type="match status" value="1"/>
</dbReference>
<keyword evidence="8 12" id="KW-0238">DNA-binding</keyword>
<dbReference type="FunFam" id="2.10.109.10:FF:000001">
    <property type="entry name" value="LexA repressor"/>
    <property type="match status" value="1"/>
</dbReference>
<evidence type="ECO:0000256" key="8">
    <source>
        <dbReference type="ARBA" id="ARBA00023125"/>
    </source>
</evidence>
<evidence type="ECO:0000256" key="12">
    <source>
        <dbReference type="HAMAP-Rule" id="MF_00015"/>
    </source>
</evidence>
<keyword evidence="3 12" id="KW-0235">DNA replication</keyword>
<organism evidence="16 17">
    <name type="scientific">Acanthopleuribacter pedis</name>
    <dbReference type="NCBI Taxonomy" id="442870"/>
    <lineage>
        <taxon>Bacteria</taxon>
        <taxon>Pseudomonadati</taxon>
        <taxon>Acidobacteriota</taxon>
        <taxon>Holophagae</taxon>
        <taxon>Acanthopleuribacterales</taxon>
        <taxon>Acanthopleuribacteraceae</taxon>
        <taxon>Acanthopleuribacter</taxon>
    </lineage>
</organism>
<dbReference type="SUPFAM" id="SSF46785">
    <property type="entry name" value="Winged helix' DNA-binding domain"/>
    <property type="match status" value="1"/>
</dbReference>
<feature type="site" description="Cleavage; by autolysis" evidence="12">
    <location>
        <begin position="84"/>
        <end position="85"/>
    </location>
</feature>
<evidence type="ECO:0000256" key="10">
    <source>
        <dbReference type="ARBA" id="ARBA00023204"/>
    </source>
</evidence>
<dbReference type="InterPro" id="IPR036390">
    <property type="entry name" value="WH_DNA-bd_sf"/>
</dbReference>
<dbReference type="RefSeq" id="WP_207859510.1">
    <property type="nucleotide sequence ID" value="NZ_JAFREP010000013.1"/>
</dbReference>
<proteinExistence type="inferred from homology"/>
<feature type="active site" description="For autocatalytic cleavage activity" evidence="12">
    <location>
        <position position="118"/>
    </location>
</feature>
<comment type="subunit">
    <text evidence="12">Homodimer.</text>
</comment>
<dbReference type="InterPro" id="IPR011991">
    <property type="entry name" value="ArsR-like_HTH"/>
</dbReference>
<dbReference type="EMBL" id="JAFREP010000013">
    <property type="protein sequence ID" value="MBO1319604.1"/>
    <property type="molecule type" value="Genomic_DNA"/>
</dbReference>
<evidence type="ECO:0000256" key="4">
    <source>
        <dbReference type="ARBA" id="ARBA00022763"/>
    </source>
</evidence>
<feature type="domain" description="HTH marR-type" evidence="15">
    <location>
        <begin position="18"/>
        <end position="63"/>
    </location>
</feature>
<dbReference type="SUPFAM" id="SSF51306">
    <property type="entry name" value="LexA/Signal peptidase"/>
    <property type="match status" value="1"/>
</dbReference>
<evidence type="ECO:0000256" key="1">
    <source>
        <dbReference type="ARBA" id="ARBA00007484"/>
    </source>
</evidence>